<keyword evidence="7" id="KW-1185">Reference proteome</keyword>
<gene>
    <name evidence="6" type="ORF">ACH5RR_000325</name>
</gene>
<evidence type="ECO:0000256" key="5">
    <source>
        <dbReference type="SAM" id="MobiDB-lite"/>
    </source>
</evidence>
<dbReference type="Pfam" id="PF10248">
    <property type="entry name" value="Mlf1IP"/>
    <property type="match status" value="1"/>
</dbReference>
<comment type="similarity">
    <text evidence="2">Belongs to the MLF family.</text>
</comment>
<dbReference type="GO" id="GO:0005737">
    <property type="term" value="C:cytoplasm"/>
    <property type="evidence" value="ECO:0007669"/>
    <property type="project" value="UniProtKB-SubCell"/>
</dbReference>
<evidence type="ECO:0000256" key="3">
    <source>
        <dbReference type="ARBA" id="ARBA00022490"/>
    </source>
</evidence>
<evidence type="ECO:0000313" key="7">
    <source>
        <dbReference type="Proteomes" id="UP001630127"/>
    </source>
</evidence>
<organism evidence="6 7">
    <name type="scientific">Cinchona calisaya</name>
    <dbReference type="NCBI Taxonomy" id="153742"/>
    <lineage>
        <taxon>Eukaryota</taxon>
        <taxon>Viridiplantae</taxon>
        <taxon>Streptophyta</taxon>
        <taxon>Embryophyta</taxon>
        <taxon>Tracheophyta</taxon>
        <taxon>Spermatophyta</taxon>
        <taxon>Magnoliopsida</taxon>
        <taxon>eudicotyledons</taxon>
        <taxon>Gunneridae</taxon>
        <taxon>Pentapetalae</taxon>
        <taxon>asterids</taxon>
        <taxon>lamiids</taxon>
        <taxon>Gentianales</taxon>
        <taxon>Rubiaceae</taxon>
        <taxon>Cinchonoideae</taxon>
        <taxon>Cinchoneae</taxon>
        <taxon>Cinchona</taxon>
    </lineage>
</organism>
<dbReference type="AlphaFoldDB" id="A0ABD3B197"/>
<keyword evidence="3" id="KW-0963">Cytoplasm</keyword>
<dbReference type="PANTHER" id="PTHR13105">
    <property type="entry name" value="MYELOID LEUKEMIA FACTOR"/>
    <property type="match status" value="1"/>
</dbReference>
<evidence type="ECO:0000256" key="2">
    <source>
        <dbReference type="ARBA" id="ARBA00008332"/>
    </source>
</evidence>
<name>A0ABD3B197_9GENT</name>
<dbReference type="Proteomes" id="UP001630127">
    <property type="component" value="Unassembled WGS sequence"/>
</dbReference>
<keyword evidence="4" id="KW-0597">Phosphoprotein</keyword>
<feature type="region of interest" description="Disordered" evidence="5">
    <location>
        <begin position="54"/>
        <end position="86"/>
    </location>
</feature>
<dbReference type="InterPro" id="IPR019376">
    <property type="entry name" value="Myeloid_leukemia_factor"/>
</dbReference>
<comment type="subcellular location">
    <subcellularLocation>
        <location evidence="1">Cytoplasm</location>
    </subcellularLocation>
</comment>
<dbReference type="EMBL" id="JBJUIK010000001">
    <property type="protein sequence ID" value="KAL3536959.1"/>
    <property type="molecule type" value="Genomic_DNA"/>
</dbReference>
<sequence length="248" mass="27058">MSKLSGSPFDDPFFTQPLGGFFGGRNPFDDPFFSSPFFGHLPRSQNQIAIEELNPDHDDDDVGVKSSDAGKQLIKKNPNENANGSRSSFSFRKVAYGGQDGMHYTCSESTMAGGDGVFLAEMKEDDKIIGESLHSISKGIHNKGHSVTTKNSSDGRVDSLQTLHNLYEDELNGFEENWKSNADKYLPGWSSGFNQLENAGANLIGWDGFPTWTGWGGWALPSTEHFGNAETGEPDGGKAKKVVRVNIK</sequence>
<evidence type="ECO:0000256" key="4">
    <source>
        <dbReference type="ARBA" id="ARBA00022553"/>
    </source>
</evidence>
<accession>A0ABD3B197</accession>
<comment type="caution">
    <text evidence="6">The sequence shown here is derived from an EMBL/GenBank/DDBJ whole genome shotgun (WGS) entry which is preliminary data.</text>
</comment>
<evidence type="ECO:0000256" key="1">
    <source>
        <dbReference type="ARBA" id="ARBA00004496"/>
    </source>
</evidence>
<evidence type="ECO:0000313" key="6">
    <source>
        <dbReference type="EMBL" id="KAL3536959.1"/>
    </source>
</evidence>
<reference evidence="6 7" key="1">
    <citation type="submission" date="2024-11" db="EMBL/GenBank/DDBJ databases">
        <title>A near-complete genome assembly of Cinchona calisaya.</title>
        <authorList>
            <person name="Lian D.C."/>
            <person name="Zhao X.W."/>
            <person name="Wei L."/>
        </authorList>
    </citation>
    <scope>NUCLEOTIDE SEQUENCE [LARGE SCALE GENOMIC DNA]</scope>
    <source>
        <tissue evidence="6">Nenye</tissue>
    </source>
</reference>
<proteinExistence type="inferred from homology"/>
<protein>
    <submittedName>
        <fullName evidence="6">Uncharacterized protein</fullName>
    </submittedName>
</protein>